<name>A0A9P8SZ49_9ASCO</name>
<reference evidence="2" key="1">
    <citation type="journal article" date="2021" name="Open Biol.">
        <title>Shared evolutionary footprints suggest mitochondrial oxidative damage underlies multiple complex I losses in fungi.</title>
        <authorList>
            <person name="Schikora-Tamarit M.A."/>
            <person name="Marcet-Houben M."/>
            <person name="Nosek J."/>
            <person name="Gabaldon T."/>
        </authorList>
    </citation>
    <scope>NUCLEOTIDE SEQUENCE</scope>
    <source>
        <strain evidence="2">CBS6075</strain>
    </source>
</reference>
<reference evidence="2" key="2">
    <citation type="submission" date="2021-01" db="EMBL/GenBank/DDBJ databases">
        <authorList>
            <person name="Schikora-Tamarit M.A."/>
        </authorList>
    </citation>
    <scope>NUCLEOTIDE SEQUENCE</scope>
    <source>
        <strain evidence="2">CBS6075</strain>
    </source>
</reference>
<dbReference type="Proteomes" id="UP000769157">
    <property type="component" value="Unassembled WGS sequence"/>
</dbReference>
<evidence type="ECO:0000313" key="2">
    <source>
        <dbReference type="EMBL" id="KAH3660363.1"/>
    </source>
</evidence>
<dbReference type="RefSeq" id="XP_046058066.1">
    <property type="nucleotide sequence ID" value="XM_046208290.1"/>
</dbReference>
<accession>A0A9P8SZ49</accession>
<dbReference type="OrthoDB" id="3990054at2759"/>
<feature type="transmembrane region" description="Helical" evidence="1">
    <location>
        <begin position="262"/>
        <end position="287"/>
    </location>
</feature>
<gene>
    <name evidence="2" type="ORF">OGAPHI_006949</name>
</gene>
<evidence type="ECO:0000313" key="3">
    <source>
        <dbReference type="Proteomes" id="UP000769157"/>
    </source>
</evidence>
<keyword evidence="1" id="KW-0812">Transmembrane</keyword>
<protein>
    <submittedName>
        <fullName evidence="2">Uncharacterized protein</fullName>
    </submittedName>
</protein>
<proteinExistence type="predicted"/>
<keyword evidence="1" id="KW-0472">Membrane</keyword>
<comment type="caution">
    <text evidence="2">The sequence shown here is derived from an EMBL/GenBank/DDBJ whole genome shotgun (WGS) entry which is preliminary data.</text>
</comment>
<sequence length="310" mass="35929">MGDIFSRLAAVSDNSILFDPVSEYEISISFQPNCLKSANFIVGTRFSILDDTIFEEELRPWVWDIPQVQTKSQFVNLWPITDNLKRSAAFSEHSNGPRNVNWEWPFTRHWVNEVTRPSQNALGLWKSWYMKKHSQFHSGGGEIVPAGGIYFVNTQYFALDCQENNSLLPPLIEKHFTPTGLARYLHVTPNYKLHLVSIIPPLKTVLLTSGDFKTLLENSKHMKMVVEFNNNQVFLEDAVLQLEIKYNGLRWYLAHYPKLSSLIGILLFWTMSSFICLITTLGIFRFYETRPQIKKEDESILNLDTLLKQY</sequence>
<evidence type="ECO:0000256" key="1">
    <source>
        <dbReference type="SAM" id="Phobius"/>
    </source>
</evidence>
<organism evidence="2 3">
    <name type="scientific">Ogataea philodendri</name>
    <dbReference type="NCBI Taxonomy" id="1378263"/>
    <lineage>
        <taxon>Eukaryota</taxon>
        <taxon>Fungi</taxon>
        <taxon>Dikarya</taxon>
        <taxon>Ascomycota</taxon>
        <taxon>Saccharomycotina</taxon>
        <taxon>Pichiomycetes</taxon>
        <taxon>Pichiales</taxon>
        <taxon>Pichiaceae</taxon>
        <taxon>Ogataea</taxon>
    </lineage>
</organism>
<dbReference type="GeneID" id="70238913"/>
<dbReference type="EMBL" id="JAEUBE010000504">
    <property type="protein sequence ID" value="KAH3660363.1"/>
    <property type="molecule type" value="Genomic_DNA"/>
</dbReference>
<keyword evidence="3" id="KW-1185">Reference proteome</keyword>
<keyword evidence="1" id="KW-1133">Transmembrane helix</keyword>
<dbReference type="AlphaFoldDB" id="A0A9P8SZ49"/>